<evidence type="ECO:0000313" key="3">
    <source>
        <dbReference type="Proteomes" id="UP000557204"/>
    </source>
</evidence>
<keyword evidence="3" id="KW-1185">Reference proteome</keyword>
<keyword evidence="1" id="KW-1133">Transmembrane helix</keyword>
<keyword evidence="1" id="KW-0812">Transmembrane</keyword>
<dbReference type="EMBL" id="JABFAJ010000010">
    <property type="protein sequence ID" value="NNU27012.1"/>
    <property type="molecule type" value="Genomic_DNA"/>
</dbReference>
<proteinExistence type="predicted"/>
<evidence type="ECO:0000313" key="2">
    <source>
        <dbReference type="EMBL" id="NNU27012.1"/>
    </source>
</evidence>
<dbReference type="InterPro" id="IPR050625">
    <property type="entry name" value="ParA/MinD_ATPase"/>
</dbReference>
<feature type="transmembrane region" description="Helical" evidence="1">
    <location>
        <begin position="20"/>
        <end position="40"/>
    </location>
</feature>
<sequence length="260" mass="26146">MDLPTTPTDGVPPVPAAARLVGVLGACGGVGTSLLAAALARALRRRVGSTALVDLDVPGAGLDVHLGIDDAAGARWSDLAGARGTVDGDALVATLPRWGAVPVLSGGHRDATAPDEAVVLDTTTAVLRTGHRVVLDLPRPWVCTAAAATLVGAADAVVLVTPLRTGGVAGALATLRQLDDVGAPHVLPVACRPAHGRVDERGLGEVLGHPVVATVGWDPRLAGRLERGHGPSTGRRAPLGRAANRLVDALTGTAARREAA</sequence>
<dbReference type="GO" id="GO:0016887">
    <property type="term" value="F:ATP hydrolysis activity"/>
    <property type="evidence" value="ECO:0007669"/>
    <property type="project" value="TreeGrafter"/>
</dbReference>
<dbReference type="GO" id="GO:0009898">
    <property type="term" value="C:cytoplasmic side of plasma membrane"/>
    <property type="evidence" value="ECO:0007669"/>
    <property type="project" value="TreeGrafter"/>
</dbReference>
<dbReference type="RefSeq" id="WP_171246514.1">
    <property type="nucleotide sequence ID" value="NZ_JABFAJ010000010.1"/>
</dbReference>
<gene>
    <name evidence="2" type="ORF">HLI28_05555</name>
</gene>
<protein>
    <submittedName>
        <fullName evidence="2">Pilus assembly protein FlpE</fullName>
    </submittedName>
</protein>
<organism evidence="2 3">
    <name type="scientific">Isoptericola sediminis</name>
    <dbReference type="NCBI Taxonomy" id="2733572"/>
    <lineage>
        <taxon>Bacteria</taxon>
        <taxon>Bacillati</taxon>
        <taxon>Actinomycetota</taxon>
        <taxon>Actinomycetes</taxon>
        <taxon>Micrococcales</taxon>
        <taxon>Promicromonosporaceae</taxon>
        <taxon>Isoptericola</taxon>
    </lineage>
</organism>
<dbReference type="Gene3D" id="3.40.50.300">
    <property type="entry name" value="P-loop containing nucleotide triphosphate hydrolases"/>
    <property type="match status" value="1"/>
</dbReference>
<dbReference type="PANTHER" id="PTHR43384">
    <property type="entry name" value="SEPTUM SITE-DETERMINING PROTEIN MIND HOMOLOG, CHLOROPLASTIC-RELATED"/>
    <property type="match status" value="1"/>
</dbReference>
<comment type="caution">
    <text evidence="2">The sequence shown here is derived from an EMBL/GenBank/DDBJ whole genome shotgun (WGS) entry which is preliminary data.</text>
</comment>
<dbReference type="GO" id="GO:0005829">
    <property type="term" value="C:cytosol"/>
    <property type="evidence" value="ECO:0007669"/>
    <property type="project" value="TreeGrafter"/>
</dbReference>
<name>A0A849JUM8_9MICO</name>
<dbReference type="InterPro" id="IPR027417">
    <property type="entry name" value="P-loop_NTPase"/>
</dbReference>
<dbReference type="GO" id="GO:0051782">
    <property type="term" value="P:negative regulation of cell division"/>
    <property type="evidence" value="ECO:0007669"/>
    <property type="project" value="TreeGrafter"/>
</dbReference>
<accession>A0A849JUM8</accession>
<reference evidence="2 3" key="1">
    <citation type="submission" date="2020-05" db="EMBL/GenBank/DDBJ databases">
        <title>Genome sequence of Isoptericola sp. JC619 isolated from Chilika lagoon, India.</title>
        <authorList>
            <person name="Kumar D."/>
            <person name="Appam K."/>
            <person name="Gandham S."/>
            <person name="Uppada J."/>
            <person name="Sasikala C."/>
            <person name="Venkata Ramana C."/>
        </authorList>
    </citation>
    <scope>NUCLEOTIDE SEQUENCE [LARGE SCALE GENOMIC DNA]</scope>
    <source>
        <strain evidence="2 3">JC619</strain>
    </source>
</reference>
<dbReference type="GO" id="GO:0005524">
    <property type="term" value="F:ATP binding"/>
    <property type="evidence" value="ECO:0007669"/>
    <property type="project" value="TreeGrafter"/>
</dbReference>
<dbReference type="SUPFAM" id="SSF52540">
    <property type="entry name" value="P-loop containing nucleoside triphosphate hydrolases"/>
    <property type="match status" value="1"/>
</dbReference>
<dbReference type="AlphaFoldDB" id="A0A849JUM8"/>
<dbReference type="PANTHER" id="PTHR43384:SF11">
    <property type="entry name" value="SEPTUM SITE DETERMINING PROTEIN"/>
    <property type="match status" value="1"/>
</dbReference>
<evidence type="ECO:0000256" key="1">
    <source>
        <dbReference type="SAM" id="Phobius"/>
    </source>
</evidence>
<keyword evidence="1" id="KW-0472">Membrane</keyword>
<dbReference type="Proteomes" id="UP000557204">
    <property type="component" value="Unassembled WGS sequence"/>
</dbReference>